<dbReference type="EMBL" id="SJPK01000043">
    <property type="protein sequence ID" value="TWT51667.1"/>
    <property type="molecule type" value="Genomic_DNA"/>
</dbReference>
<organism evidence="2 3">
    <name type="scientific">Allorhodopirellula solitaria</name>
    <dbReference type="NCBI Taxonomy" id="2527987"/>
    <lineage>
        <taxon>Bacteria</taxon>
        <taxon>Pseudomonadati</taxon>
        <taxon>Planctomycetota</taxon>
        <taxon>Planctomycetia</taxon>
        <taxon>Pirellulales</taxon>
        <taxon>Pirellulaceae</taxon>
        <taxon>Allorhodopirellula</taxon>
    </lineage>
</organism>
<comment type="caution">
    <text evidence="2">The sequence shown here is derived from an EMBL/GenBank/DDBJ whole genome shotgun (WGS) entry which is preliminary data.</text>
</comment>
<dbReference type="AlphaFoldDB" id="A0A5C5WM33"/>
<feature type="region of interest" description="Disordered" evidence="1">
    <location>
        <begin position="51"/>
        <end position="84"/>
    </location>
</feature>
<evidence type="ECO:0000256" key="1">
    <source>
        <dbReference type="SAM" id="MobiDB-lite"/>
    </source>
</evidence>
<gene>
    <name evidence="2" type="ORF">CA85_52160</name>
</gene>
<proteinExistence type="predicted"/>
<protein>
    <submittedName>
        <fullName evidence="2">Uncharacterized protein</fullName>
    </submittedName>
</protein>
<dbReference type="Proteomes" id="UP000318053">
    <property type="component" value="Unassembled WGS sequence"/>
</dbReference>
<reference evidence="2 3" key="1">
    <citation type="submission" date="2019-02" db="EMBL/GenBank/DDBJ databases">
        <title>Deep-cultivation of Planctomycetes and their phenomic and genomic characterization uncovers novel biology.</title>
        <authorList>
            <person name="Wiegand S."/>
            <person name="Jogler M."/>
            <person name="Boedeker C."/>
            <person name="Pinto D."/>
            <person name="Vollmers J."/>
            <person name="Rivas-Marin E."/>
            <person name="Kohn T."/>
            <person name="Peeters S.H."/>
            <person name="Heuer A."/>
            <person name="Rast P."/>
            <person name="Oberbeckmann S."/>
            <person name="Bunk B."/>
            <person name="Jeske O."/>
            <person name="Meyerdierks A."/>
            <person name="Storesund J.E."/>
            <person name="Kallscheuer N."/>
            <person name="Luecker S."/>
            <person name="Lage O.M."/>
            <person name="Pohl T."/>
            <person name="Merkel B.J."/>
            <person name="Hornburger P."/>
            <person name="Mueller R.-W."/>
            <person name="Bruemmer F."/>
            <person name="Labrenz M."/>
            <person name="Spormann A.M."/>
            <person name="Op Den Camp H."/>
            <person name="Overmann J."/>
            <person name="Amann R."/>
            <person name="Jetten M.S.M."/>
            <person name="Mascher T."/>
            <person name="Medema M.H."/>
            <person name="Devos D.P."/>
            <person name="Kaster A.-K."/>
            <person name="Ovreas L."/>
            <person name="Rohde M."/>
            <person name="Galperin M.Y."/>
            <person name="Jogler C."/>
        </authorList>
    </citation>
    <scope>NUCLEOTIDE SEQUENCE [LARGE SCALE GENOMIC DNA]</scope>
    <source>
        <strain evidence="2 3">CA85</strain>
    </source>
</reference>
<accession>A0A5C5WM33</accession>
<keyword evidence="3" id="KW-1185">Reference proteome</keyword>
<evidence type="ECO:0000313" key="2">
    <source>
        <dbReference type="EMBL" id="TWT51667.1"/>
    </source>
</evidence>
<name>A0A5C5WM33_9BACT</name>
<feature type="compositionally biased region" description="Basic and acidic residues" evidence="1">
    <location>
        <begin position="51"/>
        <end position="63"/>
    </location>
</feature>
<evidence type="ECO:0000313" key="3">
    <source>
        <dbReference type="Proteomes" id="UP000318053"/>
    </source>
</evidence>
<sequence>MTENQQQFPAAPRYWVDRRHVNCDGWFLEGVIGAAAAIVGIERVNFTKLEPAERKNTDFRDSRSAPVASHSPGIAFPTPQRSTR</sequence>